<dbReference type="AlphaFoldDB" id="A0A223P205"/>
<evidence type="ECO:0000313" key="4">
    <source>
        <dbReference type="Proteomes" id="UP000215002"/>
    </source>
</evidence>
<organism evidence="3 4">
    <name type="scientific">Mucilaginibacter xinganensis</name>
    <dbReference type="NCBI Taxonomy" id="1234841"/>
    <lineage>
        <taxon>Bacteria</taxon>
        <taxon>Pseudomonadati</taxon>
        <taxon>Bacteroidota</taxon>
        <taxon>Sphingobacteriia</taxon>
        <taxon>Sphingobacteriales</taxon>
        <taxon>Sphingobacteriaceae</taxon>
        <taxon>Mucilaginibacter</taxon>
    </lineage>
</organism>
<dbReference type="Pfam" id="PF06580">
    <property type="entry name" value="His_kinase"/>
    <property type="match status" value="1"/>
</dbReference>
<feature type="transmembrane region" description="Helical" evidence="1">
    <location>
        <begin position="74"/>
        <end position="95"/>
    </location>
</feature>
<gene>
    <name evidence="3" type="ORF">MuYL_3973</name>
</gene>
<dbReference type="Gene3D" id="3.30.565.10">
    <property type="entry name" value="Histidine kinase-like ATPase, C-terminal domain"/>
    <property type="match status" value="1"/>
</dbReference>
<proteinExistence type="predicted"/>
<feature type="transmembrane region" description="Helical" evidence="1">
    <location>
        <begin position="102"/>
        <end position="123"/>
    </location>
</feature>
<keyword evidence="4" id="KW-1185">Reference proteome</keyword>
<keyword evidence="1" id="KW-0812">Transmembrane</keyword>
<evidence type="ECO:0000313" key="3">
    <source>
        <dbReference type="EMBL" id="ASU35858.1"/>
    </source>
</evidence>
<name>A0A223P205_9SPHI</name>
<dbReference type="InterPro" id="IPR036890">
    <property type="entry name" value="HATPase_C_sf"/>
</dbReference>
<dbReference type="InterPro" id="IPR050640">
    <property type="entry name" value="Bact_2-comp_sensor_kinase"/>
</dbReference>
<dbReference type="PANTHER" id="PTHR34220">
    <property type="entry name" value="SENSOR HISTIDINE KINASE YPDA"/>
    <property type="match status" value="1"/>
</dbReference>
<evidence type="ECO:0000256" key="1">
    <source>
        <dbReference type="SAM" id="Phobius"/>
    </source>
</evidence>
<keyword evidence="1" id="KW-1133">Transmembrane helix</keyword>
<sequence length="369" mass="42620">MRQWSALLVWLQLFAYPFLIDVFLTMLKRLKPAVIIEFFIHLLFWAFITITPIISRPYPASARHPFFEPQHFVVLNLVLAIQFYLNAFVLIPVVLNKNKNIGLYFGLLLLSFTLLDLVIIYTRPHFPLPPQFAGAPHRPPFDFNLFPLAAITAASFAYRYLADQFKIINNKRDITNAALVSELAFLRSQISPHFIFNVINGVVALSRLNPSAVEPTLIQLSKLMRYMLYITDEEKVTLLQKEDYLRSYIELQQFRFRDVVRLNAEFAIADPQQTIEPMLLIPFVENAFKHGTGDVQQPVIDLTLRTTKESLSFMVSNSYNPAEENKDESHGIGLNNVKRRLELLYPGKHSLIIDKTTNTYKVTLKLQFK</sequence>
<feature type="domain" description="Signal transduction histidine kinase internal region" evidence="2">
    <location>
        <begin position="182"/>
        <end position="258"/>
    </location>
</feature>
<evidence type="ECO:0000259" key="2">
    <source>
        <dbReference type="Pfam" id="PF06580"/>
    </source>
</evidence>
<dbReference type="Proteomes" id="UP000215002">
    <property type="component" value="Chromosome"/>
</dbReference>
<keyword evidence="1" id="KW-0472">Membrane</keyword>
<feature type="transmembrane region" description="Helical" evidence="1">
    <location>
        <begin position="34"/>
        <end position="54"/>
    </location>
</feature>
<dbReference type="EMBL" id="CP022743">
    <property type="protein sequence ID" value="ASU35858.1"/>
    <property type="molecule type" value="Genomic_DNA"/>
</dbReference>
<reference evidence="3 4" key="1">
    <citation type="submission" date="2017-08" db="EMBL/GenBank/DDBJ databases">
        <title>Complete genome sequence of Mucilaginibacter sp. strain BJC16-A31.</title>
        <authorList>
            <consortium name="Henan University of Science and Technology"/>
            <person name="You X."/>
        </authorList>
    </citation>
    <scope>NUCLEOTIDE SEQUENCE [LARGE SCALE GENOMIC DNA]</scope>
    <source>
        <strain evidence="3 4">BJC16-A31</strain>
    </source>
</reference>
<dbReference type="GO" id="GO:0016020">
    <property type="term" value="C:membrane"/>
    <property type="evidence" value="ECO:0007669"/>
    <property type="project" value="InterPro"/>
</dbReference>
<accession>A0A223P205</accession>
<feature type="transmembrane region" description="Helical" evidence="1">
    <location>
        <begin position="143"/>
        <end position="162"/>
    </location>
</feature>
<dbReference type="PANTHER" id="PTHR34220:SF7">
    <property type="entry name" value="SENSOR HISTIDINE KINASE YPDA"/>
    <property type="match status" value="1"/>
</dbReference>
<dbReference type="InterPro" id="IPR010559">
    <property type="entry name" value="Sig_transdc_His_kin_internal"/>
</dbReference>
<feature type="transmembrane region" description="Helical" evidence="1">
    <location>
        <begin position="6"/>
        <end position="27"/>
    </location>
</feature>
<dbReference type="GO" id="GO:0000155">
    <property type="term" value="F:phosphorelay sensor kinase activity"/>
    <property type="evidence" value="ECO:0007669"/>
    <property type="project" value="InterPro"/>
</dbReference>
<dbReference type="SUPFAM" id="SSF55874">
    <property type="entry name" value="ATPase domain of HSP90 chaperone/DNA topoisomerase II/histidine kinase"/>
    <property type="match status" value="1"/>
</dbReference>
<protein>
    <recommendedName>
        <fullName evidence="2">Signal transduction histidine kinase internal region domain-containing protein</fullName>
    </recommendedName>
</protein>
<dbReference type="KEGG" id="muc:MuYL_3973"/>